<keyword evidence="4" id="KW-0234">DNA repair</keyword>
<dbReference type="SUPFAM" id="SSF100879">
    <property type="entry name" value="Lesion bypass DNA polymerase (Y-family), little finger domain"/>
    <property type="match status" value="1"/>
</dbReference>
<dbReference type="InterPro" id="IPR017961">
    <property type="entry name" value="DNA_pol_Y-fam_little_finger"/>
</dbReference>
<dbReference type="Pfam" id="PF00817">
    <property type="entry name" value="IMS"/>
    <property type="match status" value="1"/>
</dbReference>
<accession>A0A0W0WJT0</accession>
<dbReference type="PATRIC" id="fig|454.4.peg.406"/>
<dbReference type="InterPro" id="IPR043502">
    <property type="entry name" value="DNA/RNA_pol_sf"/>
</dbReference>
<dbReference type="GO" id="GO:0005829">
    <property type="term" value="C:cytosol"/>
    <property type="evidence" value="ECO:0007669"/>
    <property type="project" value="TreeGrafter"/>
</dbReference>
<dbReference type="GO" id="GO:0042276">
    <property type="term" value="P:error-prone translesion synthesis"/>
    <property type="evidence" value="ECO:0007669"/>
    <property type="project" value="TreeGrafter"/>
</dbReference>
<dbReference type="PANTHER" id="PTHR11076:SF34">
    <property type="entry name" value="PROTEIN UMUC"/>
    <property type="match status" value="1"/>
</dbReference>
<dbReference type="Gene3D" id="3.30.1490.100">
    <property type="entry name" value="DNA polymerase, Y-family, little finger domain"/>
    <property type="match status" value="1"/>
</dbReference>
<sequence length="435" mass="49674">MGCGDSRNSSDELIMYALIDCNNFFVSCERLFRPDLRDKPVVVLSSNDGCVIARSNEAKALGIKMGEPYFQVKTLCKRYQVHIFSSNFVLYGDLSRRVMSVIESAWPETEIYSIDEAFLDLRSLPGITSDIFCTDLQRKILKAVGIPVSIGIGPSKTLAKIANHICKKKLKIPVFDISNQREWLKHIDVGEVWGIGRRWHKKLLQRGIYTAYDLSMANPYLLRAGFNVTLQRTAMELQGISCLDTDDISPRKSIMSSRSFADMQTDFENLAQAVSYHCARACEKLRENHLLAQYLSVFLLTNRFRQDLPQYYNGIELQLTVPTDDVRLLTKRAKEGLKKLFRCGFHYKKVGVRLEQLLSKHHVQLDIFHQRDSIASEKKEQLMMAFDSIKQKYGRHSIKLAAEGYRMSWLGNAALKSPAYTTSWSSLPVVTCRQT</sequence>
<evidence type="ECO:0000256" key="5">
    <source>
        <dbReference type="ARBA" id="ARBA00023236"/>
    </source>
</evidence>
<dbReference type="EMBL" id="LNYH01000012">
    <property type="protein sequence ID" value="KTD32576.1"/>
    <property type="molecule type" value="Genomic_DNA"/>
</dbReference>
<evidence type="ECO:0000256" key="3">
    <source>
        <dbReference type="ARBA" id="ARBA00023199"/>
    </source>
</evidence>
<dbReference type="Pfam" id="PF11799">
    <property type="entry name" value="IMS_C"/>
    <property type="match status" value="1"/>
</dbReference>
<dbReference type="InterPro" id="IPR050116">
    <property type="entry name" value="DNA_polymerase-Y"/>
</dbReference>
<organism evidence="7 8">
    <name type="scientific">Legionella israelensis</name>
    <dbReference type="NCBI Taxonomy" id="454"/>
    <lineage>
        <taxon>Bacteria</taxon>
        <taxon>Pseudomonadati</taxon>
        <taxon>Pseudomonadota</taxon>
        <taxon>Gammaproteobacteria</taxon>
        <taxon>Legionellales</taxon>
        <taxon>Legionellaceae</taxon>
        <taxon>Legionella</taxon>
    </lineage>
</organism>
<proteinExistence type="inferred from homology"/>
<dbReference type="AlphaFoldDB" id="A0A0W0WJT0"/>
<name>A0A0W0WJT0_9GAMM</name>
<dbReference type="SUPFAM" id="SSF56672">
    <property type="entry name" value="DNA/RNA polymerases"/>
    <property type="match status" value="1"/>
</dbReference>
<dbReference type="InterPro" id="IPR043128">
    <property type="entry name" value="Rev_trsase/Diguanyl_cyclase"/>
</dbReference>
<dbReference type="Gene3D" id="3.30.70.270">
    <property type="match status" value="1"/>
</dbReference>
<dbReference type="GO" id="GO:0009432">
    <property type="term" value="P:SOS response"/>
    <property type="evidence" value="ECO:0007669"/>
    <property type="project" value="UniProtKB-KW"/>
</dbReference>
<protein>
    <submittedName>
        <fullName evidence="7">DNA polymerase V, subunit C</fullName>
    </submittedName>
</protein>
<keyword evidence="3" id="KW-0741">SOS mutagenesis</keyword>
<dbReference type="Proteomes" id="UP000054761">
    <property type="component" value="Unassembled WGS sequence"/>
</dbReference>
<dbReference type="Pfam" id="PF13438">
    <property type="entry name" value="DUF4113"/>
    <property type="match status" value="1"/>
</dbReference>
<dbReference type="PROSITE" id="PS50173">
    <property type="entry name" value="UMUC"/>
    <property type="match status" value="1"/>
</dbReference>
<keyword evidence="2" id="KW-0227">DNA damage</keyword>
<dbReference type="Gene3D" id="1.10.150.20">
    <property type="entry name" value="5' to 3' exonuclease, C-terminal subdomain"/>
    <property type="match status" value="1"/>
</dbReference>
<dbReference type="Gene3D" id="3.40.1170.60">
    <property type="match status" value="1"/>
</dbReference>
<dbReference type="STRING" id="454.Lisr_0386"/>
<evidence type="ECO:0000313" key="7">
    <source>
        <dbReference type="EMBL" id="KTD32576.1"/>
    </source>
</evidence>
<keyword evidence="5" id="KW-0742">SOS response</keyword>
<evidence type="ECO:0000256" key="1">
    <source>
        <dbReference type="ARBA" id="ARBA00010945"/>
    </source>
</evidence>
<comment type="similarity">
    <text evidence="1">Belongs to the DNA polymerase type-Y family.</text>
</comment>
<evidence type="ECO:0000313" key="8">
    <source>
        <dbReference type="Proteomes" id="UP000054761"/>
    </source>
</evidence>
<gene>
    <name evidence="7" type="primary">umuC</name>
    <name evidence="7" type="ORF">Lisr_0386</name>
</gene>
<dbReference type="GO" id="GO:0003684">
    <property type="term" value="F:damaged DNA binding"/>
    <property type="evidence" value="ECO:0007669"/>
    <property type="project" value="InterPro"/>
</dbReference>
<evidence type="ECO:0000256" key="2">
    <source>
        <dbReference type="ARBA" id="ARBA00022763"/>
    </source>
</evidence>
<dbReference type="PANTHER" id="PTHR11076">
    <property type="entry name" value="DNA REPAIR POLYMERASE UMUC / TRANSFERASE FAMILY MEMBER"/>
    <property type="match status" value="1"/>
</dbReference>
<dbReference type="GO" id="GO:0006281">
    <property type="term" value="P:DNA repair"/>
    <property type="evidence" value="ECO:0007669"/>
    <property type="project" value="UniProtKB-KW"/>
</dbReference>
<dbReference type="GO" id="GO:0003887">
    <property type="term" value="F:DNA-directed DNA polymerase activity"/>
    <property type="evidence" value="ECO:0007669"/>
    <property type="project" value="TreeGrafter"/>
</dbReference>
<evidence type="ECO:0000259" key="6">
    <source>
        <dbReference type="PROSITE" id="PS50173"/>
    </source>
</evidence>
<reference evidence="7 8" key="1">
    <citation type="submission" date="2015-11" db="EMBL/GenBank/DDBJ databases">
        <title>Genomic analysis of 38 Legionella species identifies large and diverse effector repertoires.</title>
        <authorList>
            <person name="Burstein D."/>
            <person name="Amaro F."/>
            <person name="Zusman T."/>
            <person name="Lifshitz Z."/>
            <person name="Cohen O."/>
            <person name="Gilbert J.A."/>
            <person name="Pupko T."/>
            <person name="Shuman H.A."/>
            <person name="Segal G."/>
        </authorList>
    </citation>
    <scope>NUCLEOTIDE SEQUENCE [LARGE SCALE GENOMIC DNA]</scope>
    <source>
        <strain evidence="7 8">Bercovier 4</strain>
    </source>
</reference>
<dbReference type="InterPro" id="IPR001126">
    <property type="entry name" value="UmuC"/>
</dbReference>
<keyword evidence="8" id="KW-1185">Reference proteome</keyword>
<dbReference type="CDD" id="cd01700">
    <property type="entry name" value="PolY_Pol_V_umuC"/>
    <property type="match status" value="1"/>
</dbReference>
<feature type="domain" description="UmuC" evidence="6">
    <location>
        <begin position="16"/>
        <end position="196"/>
    </location>
</feature>
<dbReference type="InterPro" id="IPR025188">
    <property type="entry name" value="DUF4113"/>
</dbReference>
<comment type="caution">
    <text evidence="7">The sequence shown here is derived from an EMBL/GenBank/DDBJ whole genome shotgun (WGS) entry which is preliminary data.</text>
</comment>
<evidence type="ECO:0000256" key="4">
    <source>
        <dbReference type="ARBA" id="ARBA00023204"/>
    </source>
</evidence>
<dbReference type="InterPro" id="IPR036775">
    <property type="entry name" value="DNA_pol_Y-fam_lit_finger_sf"/>
</dbReference>